<dbReference type="EMBL" id="JBHMBS010000029">
    <property type="protein sequence ID" value="MFB9681072.1"/>
    <property type="molecule type" value="Genomic_DNA"/>
</dbReference>
<evidence type="ECO:0008006" key="3">
    <source>
        <dbReference type="Google" id="ProtNLM"/>
    </source>
</evidence>
<reference evidence="1 2" key="1">
    <citation type="submission" date="2024-09" db="EMBL/GenBank/DDBJ databases">
        <authorList>
            <person name="Sun Q."/>
            <person name="Mori K."/>
        </authorList>
    </citation>
    <scope>NUCLEOTIDE SEQUENCE [LARGE SCALE GENOMIC DNA]</scope>
    <source>
        <strain evidence="1 2">JCM 3028</strain>
    </source>
</reference>
<evidence type="ECO:0000313" key="2">
    <source>
        <dbReference type="Proteomes" id="UP001589610"/>
    </source>
</evidence>
<comment type="caution">
    <text evidence="1">The sequence shown here is derived from an EMBL/GenBank/DDBJ whole genome shotgun (WGS) entry which is preliminary data.</text>
</comment>
<protein>
    <recommendedName>
        <fullName evidence="3">Ig-like domain-containing protein</fullName>
    </recommendedName>
</protein>
<proteinExistence type="predicted"/>
<keyword evidence="2" id="KW-1185">Reference proteome</keyword>
<gene>
    <name evidence="1" type="ORF">ACFFRH_36820</name>
</gene>
<evidence type="ECO:0000313" key="1">
    <source>
        <dbReference type="EMBL" id="MFB9681072.1"/>
    </source>
</evidence>
<name>A0ABV5TPL4_9ACTN</name>
<accession>A0ABV5TPL4</accession>
<dbReference type="RefSeq" id="WP_386162154.1">
    <property type="nucleotide sequence ID" value="NZ_JBHMBS010000029.1"/>
</dbReference>
<organism evidence="1 2">
    <name type="scientific">Streptosporangium vulgare</name>
    <dbReference type="NCBI Taxonomy" id="46190"/>
    <lineage>
        <taxon>Bacteria</taxon>
        <taxon>Bacillati</taxon>
        <taxon>Actinomycetota</taxon>
        <taxon>Actinomycetes</taxon>
        <taxon>Streptosporangiales</taxon>
        <taxon>Streptosporangiaceae</taxon>
        <taxon>Streptosporangium</taxon>
    </lineage>
</organism>
<sequence>MFAARLVRRGLALGSALVVTGTLGIVGLAQPAAATTAVLYATVDCTGSNHSGDTRDWYPSNVRLHTSPPSATPGLVAVPGTHAFQFTQTLPDGATSMGVTAQCSSGHYPYGDYSGSAGLTGIPAGTTTITASWACSAAPVSPGPWLTDCSLRSVSFS</sequence>
<dbReference type="Proteomes" id="UP001589610">
    <property type="component" value="Unassembled WGS sequence"/>
</dbReference>